<dbReference type="RefSeq" id="WP_123958959.1">
    <property type="nucleotide sequence ID" value="NZ_CP033898.1"/>
</dbReference>
<dbReference type="Proteomes" id="UP000271426">
    <property type="component" value="Chromosome"/>
</dbReference>
<accession>A0A3G6IRG8</accession>
<dbReference type="EMBL" id="CP033898">
    <property type="protein sequence ID" value="AZA08165.1"/>
    <property type="molecule type" value="Genomic_DNA"/>
</dbReference>
<sequence length="263" mass="29518">MGHSLTLSKAALYLADLLTDPEGRKPSVNIGRMRQLLAVRALHDVSVEGEAPRIDQREIEQLAANTTYIADYAEYGVENPIFRVSLRESQVNPVYAEEGGRELRTHSGYDYDNLANLSQDMLYGTFEGVWPISDENADFAVDSEAYLLPSTVGLVKASNVRRITDWEPVADSTRKYFHTEELTPDDPLFVESKKAFFWVDVPPGRICGFDFDPNVEKQIDQFELSGAQASDADSIDELIALKMKQLKILDELAELKRLKLGLT</sequence>
<name>A0A3G6IRG8_9CORY</name>
<evidence type="ECO:0000313" key="1">
    <source>
        <dbReference type="EMBL" id="AZA08165.1"/>
    </source>
</evidence>
<gene>
    <name evidence="1" type="ORF">CPPEL_00055</name>
</gene>
<dbReference type="AlphaFoldDB" id="A0A3G6IRG8"/>
<proteinExistence type="predicted"/>
<evidence type="ECO:0000313" key="2">
    <source>
        <dbReference type="Proteomes" id="UP000271426"/>
    </source>
</evidence>
<dbReference type="OrthoDB" id="4395981at2"/>
<reference evidence="1 2" key="1">
    <citation type="submission" date="2018-11" db="EMBL/GenBank/DDBJ databases">
        <authorList>
            <person name="Kleinhagauer T."/>
            <person name="Glaeser S.P."/>
            <person name="Spergser J."/>
            <person name="Ruckert C."/>
            <person name="Kaempfer P."/>
            <person name="Busse H.-J."/>
        </authorList>
    </citation>
    <scope>NUCLEOTIDE SEQUENCE [LARGE SCALE GENOMIC DNA]</scope>
    <source>
        <strain evidence="1 2">812CH</strain>
    </source>
</reference>
<protein>
    <submittedName>
        <fullName evidence="1">Uncharacterized protein</fullName>
    </submittedName>
</protein>
<keyword evidence="2" id="KW-1185">Reference proteome</keyword>
<organism evidence="1 2">
    <name type="scientific">Corynebacterium pseudopelargi</name>
    <dbReference type="NCBI Taxonomy" id="2080757"/>
    <lineage>
        <taxon>Bacteria</taxon>
        <taxon>Bacillati</taxon>
        <taxon>Actinomycetota</taxon>
        <taxon>Actinomycetes</taxon>
        <taxon>Mycobacteriales</taxon>
        <taxon>Corynebacteriaceae</taxon>
        <taxon>Corynebacterium</taxon>
    </lineage>
</organism>
<dbReference type="KEGG" id="cpso:CPPEL_00055"/>